<keyword evidence="3" id="KW-1185">Reference proteome</keyword>
<accession>A0ABQ5KAT4</accession>
<gene>
    <name evidence="2" type="ORF">ADUPG1_000720</name>
</gene>
<evidence type="ECO:0000313" key="3">
    <source>
        <dbReference type="Proteomes" id="UP001057375"/>
    </source>
</evidence>
<reference evidence="2" key="1">
    <citation type="submission" date="2022-03" db="EMBL/GenBank/DDBJ databases">
        <title>Draft genome sequence of Aduncisulcus paluster, a free-living microaerophilic Fornicata.</title>
        <authorList>
            <person name="Yuyama I."/>
            <person name="Kume K."/>
            <person name="Tamura T."/>
            <person name="Inagaki Y."/>
            <person name="Hashimoto T."/>
        </authorList>
    </citation>
    <scope>NUCLEOTIDE SEQUENCE</scope>
    <source>
        <strain evidence="2">NY0171</strain>
    </source>
</reference>
<protein>
    <submittedName>
        <fullName evidence="2">Uncharacterized protein</fullName>
    </submittedName>
</protein>
<keyword evidence="1" id="KW-0472">Membrane</keyword>
<feature type="non-terminal residue" evidence="2">
    <location>
        <position position="1"/>
    </location>
</feature>
<dbReference type="CDD" id="cd12841">
    <property type="entry name" value="TM_EphA1"/>
    <property type="match status" value="1"/>
</dbReference>
<feature type="transmembrane region" description="Helical" evidence="1">
    <location>
        <begin position="823"/>
        <end position="846"/>
    </location>
</feature>
<keyword evidence="1" id="KW-1133">Transmembrane helix</keyword>
<keyword evidence="1" id="KW-0812">Transmembrane</keyword>
<evidence type="ECO:0000313" key="2">
    <source>
        <dbReference type="EMBL" id="GKT28549.1"/>
    </source>
</evidence>
<dbReference type="EMBL" id="BQXS01000348">
    <property type="protein sequence ID" value="GKT28549.1"/>
    <property type="molecule type" value="Genomic_DNA"/>
</dbReference>
<organism evidence="2 3">
    <name type="scientific">Aduncisulcus paluster</name>
    <dbReference type="NCBI Taxonomy" id="2918883"/>
    <lineage>
        <taxon>Eukaryota</taxon>
        <taxon>Metamonada</taxon>
        <taxon>Carpediemonas-like organisms</taxon>
        <taxon>Aduncisulcus</taxon>
    </lineage>
</organism>
<comment type="caution">
    <text evidence="2">The sequence shown here is derived from an EMBL/GenBank/DDBJ whole genome shotgun (WGS) entry which is preliminary data.</text>
</comment>
<proteinExistence type="predicted"/>
<dbReference type="Proteomes" id="UP001057375">
    <property type="component" value="Unassembled WGS sequence"/>
</dbReference>
<name>A0ABQ5KAT4_9EUKA</name>
<evidence type="ECO:0000256" key="1">
    <source>
        <dbReference type="SAM" id="Phobius"/>
    </source>
</evidence>
<sequence>GPFEKDAGMVSVILDQGTNTYTGTFNVWVSTSANFESTSILERGQITKYSDYKTTVSFDMDLYGDPLYIKVECAESSSCGTFTTSTDSWYIDILAATYDELIQDVDVFVTMESDIPQYASFEVHSQLDMYLNVSTDSTVGSITAILCGTTPPMDASYVNVTGCQSKDIGGTGIDTYYTFSILVGDDSTASGMQYLGFFPKYSVTGDQISLSLLLHHHFAEHSPLSISIPVNETVYLQSQTVKQDTDKLILEVSNNIVYDTDYILICATNTSNNPVIGGDACPIDNLGQITKTDNAIVVDLDTTVTSSQFYVSLMYVALSGDATPVKISVSNNIVYDTDYILICATNTSNNPVIGGDACPIDNLGQITKTDNAIVVDLDTTVTSSQFYVSLMYVALSGDATPVKISVSWHSLKDLGDSDAAYNFDVSSGETYFFSWNSPRVAPIWFNMVLTPLFGHGADDIPDPTFYVPYLDFYGVRGDFIPDSASNDAPVNIIVPGPENYDERNFDGGIKVLSFSSHDTASTVVYAGVYASPSLTSDLGAISFSIQYITDSTYDLIPVPFNDWRSTGYLMSDTMQHYFHRVVASPEYLIISPCLGYPAVDLSRTQSMLGPKEGKTEVGAPGEEFSYEILNDYEKDSNVFLSLWSYPDMGGQSGNDPEPFSAEIYGFTNDSRPQPDMGGAWRISKVSGSSMIVTFPPAATSITATYDTIEYAIYVAEWFDYDNVDPRLAPAVHTYCGIQQAGEAAWQDPVTLKKWKQFTTADLDSNGMLSLEVPFYNSNLKRQIIEPGEKYWINVVARDVNTMMGKAYGAQEVELKKTGLSSGAIVGIIFGVVFGVALIGGAIYFLVDYYKKKTNESIGAIVTPSEITPVGSGHYENLGDNEF</sequence>